<accession>A0A2S7WH11</accession>
<dbReference type="AlphaFoldDB" id="A0A2S7WH11"/>
<dbReference type="SUPFAM" id="SSF49503">
    <property type="entry name" value="Cupredoxins"/>
    <property type="match status" value="1"/>
</dbReference>
<dbReference type="PANTHER" id="PTHR38439:SF2">
    <property type="entry name" value="OUTER MEMBRANE PROTEIN H.8"/>
    <property type="match status" value="1"/>
</dbReference>
<protein>
    <recommendedName>
        <fullName evidence="6">Blue (type 1) copper domain-containing protein</fullName>
    </recommendedName>
</protein>
<feature type="signal peptide" evidence="5">
    <location>
        <begin position="1"/>
        <end position="20"/>
    </location>
</feature>
<dbReference type="PROSITE" id="PS51257">
    <property type="entry name" value="PROKAR_LIPOPROTEIN"/>
    <property type="match status" value="1"/>
</dbReference>
<dbReference type="PROSITE" id="PS00196">
    <property type="entry name" value="COPPER_BLUE"/>
    <property type="match status" value="1"/>
</dbReference>
<evidence type="ECO:0000256" key="3">
    <source>
        <dbReference type="ARBA" id="ARBA00022982"/>
    </source>
</evidence>
<dbReference type="Gene3D" id="2.60.40.420">
    <property type="entry name" value="Cupredoxins - blue copper proteins"/>
    <property type="match status" value="1"/>
</dbReference>
<reference evidence="7 8" key="1">
    <citation type="submission" date="2016-12" db="EMBL/GenBank/DDBJ databases">
        <title>Trade-off between light-utilization and light-protection in marine flavobacteria.</title>
        <authorList>
            <person name="Kumagai Y."/>
            <person name="Yoshizawa S."/>
            <person name="Kogure K."/>
            <person name="Iwasaki W."/>
        </authorList>
    </citation>
    <scope>NUCLEOTIDE SEQUENCE [LARGE SCALE GENOMIC DNA]</scope>
    <source>
        <strain evidence="7 8">ATCC 43844</strain>
    </source>
</reference>
<dbReference type="InterPro" id="IPR050845">
    <property type="entry name" value="Cu-binding_ET"/>
</dbReference>
<evidence type="ECO:0000313" key="8">
    <source>
        <dbReference type="Proteomes" id="UP000239068"/>
    </source>
</evidence>
<evidence type="ECO:0000313" key="7">
    <source>
        <dbReference type="EMBL" id="PQJ76903.1"/>
    </source>
</evidence>
<dbReference type="RefSeq" id="WP_105022221.1">
    <property type="nucleotide sequence ID" value="NZ_MSCM01000002.1"/>
</dbReference>
<evidence type="ECO:0000256" key="5">
    <source>
        <dbReference type="SAM" id="SignalP"/>
    </source>
</evidence>
<dbReference type="EMBL" id="MSCM01000002">
    <property type="protein sequence ID" value="PQJ76903.1"/>
    <property type="molecule type" value="Genomic_DNA"/>
</dbReference>
<dbReference type="InterPro" id="IPR000923">
    <property type="entry name" value="BlueCu_1"/>
</dbReference>
<dbReference type="Pfam" id="PF00127">
    <property type="entry name" value="Copper-bind"/>
    <property type="match status" value="1"/>
</dbReference>
<comment type="caution">
    <text evidence="7">The sequence shown here is derived from an EMBL/GenBank/DDBJ whole genome shotgun (WGS) entry which is preliminary data.</text>
</comment>
<feature type="chain" id="PRO_5015760806" description="Blue (type 1) copper domain-containing protein" evidence="5">
    <location>
        <begin position="21"/>
        <end position="176"/>
    </location>
</feature>
<evidence type="ECO:0000256" key="2">
    <source>
        <dbReference type="ARBA" id="ARBA00022723"/>
    </source>
</evidence>
<keyword evidence="4" id="KW-0186">Copper</keyword>
<sequence>MKLFKLSVLFIFLFALTSCGGNDKKKEESTPKNEVVVPKKAEPKVDLYSDIEASNDILLTSSDASVYSQEVLKVEGGKKVKLTFKHTGKMDKKVMGHNFVLLKDGVSMATFGKEAAKAVSNNYIPENTQDVIAYTNLIGGGEETTIEFDAPAPGTYRFICTFPGHYVSMKGTFVVI</sequence>
<feature type="domain" description="Blue (type 1) copper" evidence="6">
    <location>
        <begin position="65"/>
        <end position="175"/>
    </location>
</feature>
<keyword evidence="2" id="KW-0479">Metal-binding</keyword>
<dbReference type="OrthoDB" id="9814063at2"/>
<dbReference type="PANTHER" id="PTHR38439">
    <property type="entry name" value="AURACYANIN-B"/>
    <property type="match status" value="1"/>
</dbReference>
<keyword evidence="5" id="KW-0732">Signal</keyword>
<name>A0A2S7WH11_9FLAO</name>
<gene>
    <name evidence="7" type="ORF">BTO16_13640</name>
</gene>
<keyword evidence="8" id="KW-1185">Reference proteome</keyword>
<organism evidence="7 8">
    <name type="scientific">Polaribacter glomeratus</name>
    <dbReference type="NCBI Taxonomy" id="102"/>
    <lineage>
        <taxon>Bacteria</taxon>
        <taxon>Pseudomonadati</taxon>
        <taxon>Bacteroidota</taxon>
        <taxon>Flavobacteriia</taxon>
        <taxon>Flavobacteriales</taxon>
        <taxon>Flavobacteriaceae</taxon>
    </lineage>
</organism>
<evidence type="ECO:0000259" key="6">
    <source>
        <dbReference type="Pfam" id="PF00127"/>
    </source>
</evidence>
<dbReference type="Proteomes" id="UP000239068">
    <property type="component" value="Unassembled WGS sequence"/>
</dbReference>
<dbReference type="GO" id="GO:0005507">
    <property type="term" value="F:copper ion binding"/>
    <property type="evidence" value="ECO:0007669"/>
    <property type="project" value="InterPro"/>
</dbReference>
<keyword evidence="3" id="KW-0249">Electron transport</keyword>
<dbReference type="GO" id="GO:0009055">
    <property type="term" value="F:electron transfer activity"/>
    <property type="evidence" value="ECO:0007669"/>
    <property type="project" value="InterPro"/>
</dbReference>
<dbReference type="InterPro" id="IPR008972">
    <property type="entry name" value="Cupredoxin"/>
</dbReference>
<dbReference type="InterPro" id="IPR028871">
    <property type="entry name" value="BlueCu_1_BS"/>
</dbReference>
<keyword evidence="1" id="KW-0813">Transport</keyword>
<proteinExistence type="predicted"/>
<evidence type="ECO:0000256" key="4">
    <source>
        <dbReference type="ARBA" id="ARBA00023008"/>
    </source>
</evidence>
<evidence type="ECO:0000256" key="1">
    <source>
        <dbReference type="ARBA" id="ARBA00022448"/>
    </source>
</evidence>